<dbReference type="GeneID" id="63748178"/>
<feature type="compositionally biased region" description="Basic and acidic residues" evidence="1">
    <location>
        <begin position="907"/>
        <end position="917"/>
    </location>
</feature>
<gene>
    <name evidence="2" type="ORF">ASPWEDRAFT_22412</name>
</gene>
<name>A0A1L9RZ18_ASPWE</name>
<organism evidence="2 3">
    <name type="scientific">Aspergillus wentii DTO 134E9</name>
    <dbReference type="NCBI Taxonomy" id="1073089"/>
    <lineage>
        <taxon>Eukaryota</taxon>
        <taxon>Fungi</taxon>
        <taxon>Dikarya</taxon>
        <taxon>Ascomycota</taxon>
        <taxon>Pezizomycotina</taxon>
        <taxon>Eurotiomycetes</taxon>
        <taxon>Eurotiomycetidae</taxon>
        <taxon>Eurotiales</taxon>
        <taxon>Aspergillaceae</taxon>
        <taxon>Aspergillus</taxon>
        <taxon>Aspergillus subgen. Cremei</taxon>
    </lineage>
</organism>
<dbReference type="AlphaFoldDB" id="A0A1L9RZ18"/>
<sequence>MSHYLFSSKPLATDYPDPPLQYPVFPLYELSDPPPHWRFAGHRPDETVRARRFRRPQLEAMLKYHSYGIEMGMNSRSTNERVVRAIMKLMYYIADEHRPSSWAELADFTRDAGPRLLRLKIDYPSCPLPISRHHPELPAPDAVTHPEYVRPPEAPASLPDSYVERKLLTANTNSPDAEEEEATGVAGGDGEEGNGNDDRDNRRKKKKTRKTQAKARATKVKKTKKKNTTNAPPTYNEQAVVEAVERAVMQFAYGDLKRHPSAAPQFPRPSITATTEGDLLKSVIGSFSAISDVTLSEDASNRFILSLDPNGAVYRYRGRGPVWNALSCAVDSVIVAGKLLDAGSTMIDRKEDGWQNRFTEVERAFIEATDINWDVCSWQRSMELRDQFWCLLAAASPNIQLAKPNPPVTVWAECTKNFAQFQFAYGEAGTTCACQGANQMSQQECYPSLVKPPVEEGDQDGVSMQEVIARYFAPYHVMDCASCGAKEATIRAKSFDSLPLRMAVALDESIWVRNHTEDIHFTYDDGSDEENTAHYRWLGGVYFLHTNFRVFWTDSERGEANTGEIRTYDPINAMGTIVGGIPPEKPDDRVPAAWWHKRPIPLLFYERVMDPEPGLLEVAQKSIHDMILAQNQEKPIFHHHTPWAQSDILLGQPSEPLWIPLLPTDGNRYHTSSVAYQPAPSNGQADTQALQTTNQQAYPWMPISPQAGFQPQVYPWMPTTPGTIKPSPTQASTTPAVNSVYQTVSPPMDPIFSNVPSSFNTPMQALNAGLPMFGFPVPNYASTSPPGMIISPQAMNTSPTNALVLQNTNDTNAPASNSPGNSAANTQTSLPATDSNAMQISPPQQTIQPGAYFWAQPQLVSPPNQQTTSQWINSAMRISRAFQPRVIRIFRKRKVEEVEEEEEDDNDNKGGKSEPPKKKQMTSTPASQKKIE</sequence>
<feature type="compositionally biased region" description="Polar residues" evidence="1">
    <location>
        <begin position="921"/>
        <end position="932"/>
    </location>
</feature>
<dbReference type="Proteomes" id="UP000184383">
    <property type="component" value="Unassembled WGS sequence"/>
</dbReference>
<feature type="compositionally biased region" description="Polar residues" evidence="1">
    <location>
        <begin position="826"/>
        <end position="843"/>
    </location>
</feature>
<dbReference type="STRING" id="1073089.A0A1L9RZ18"/>
<keyword evidence="3" id="KW-1185">Reference proteome</keyword>
<dbReference type="EMBL" id="KV878209">
    <property type="protein sequence ID" value="OJJ40210.1"/>
    <property type="molecule type" value="Genomic_DNA"/>
</dbReference>
<feature type="region of interest" description="Disordered" evidence="1">
    <location>
        <begin position="807"/>
        <end position="843"/>
    </location>
</feature>
<feature type="region of interest" description="Disordered" evidence="1">
    <location>
        <begin position="891"/>
        <end position="932"/>
    </location>
</feature>
<evidence type="ECO:0000313" key="2">
    <source>
        <dbReference type="EMBL" id="OJJ40210.1"/>
    </source>
</evidence>
<proteinExistence type="predicted"/>
<feature type="region of interest" description="Disordered" evidence="1">
    <location>
        <begin position="132"/>
        <end position="235"/>
    </location>
</feature>
<evidence type="ECO:0000256" key="1">
    <source>
        <dbReference type="SAM" id="MobiDB-lite"/>
    </source>
</evidence>
<dbReference type="OrthoDB" id="5431239at2759"/>
<reference evidence="3" key="1">
    <citation type="journal article" date="2017" name="Genome Biol.">
        <title>Comparative genomics reveals high biological diversity and specific adaptations in the industrially and medically important fungal genus Aspergillus.</title>
        <authorList>
            <person name="de Vries R.P."/>
            <person name="Riley R."/>
            <person name="Wiebenga A."/>
            <person name="Aguilar-Osorio G."/>
            <person name="Amillis S."/>
            <person name="Uchima C.A."/>
            <person name="Anderluh G."/>
            <person name="Asadollahi M."/>
            <person name="Askin M."/>
            <person name="Barry K."/>
            <person name="Battaglia E."/>
            <person name="Bayram O."/>
            <person name="Benocci T."/>
            <person name="Braus-Stromeyer S.A."/>
            <person name="Caldana C."/>
            <person name="Canovas D."/>
            <person name="Cerqueira G.C."/>
            <person name="Chen F."/>
            <person name="Chen W."/>
            <person name="Choi C."/>
            <person name="Clum A."/>
            <person name="Dos Santos R.A."/>
            <person name="Damasio A.R."/>
            <person name="Diallinas G."/>
            <person name="Emri T."/>
            <person name="Fekete E."/>
            <person name="Flipphi M."/>
            <person name="Freyberg S."/>
            <person name="Gallo A."/>
            <person name="Gournas C."/>
            <person name="Habgood R."/>
            <person name="Hainaut M."/>
            <person name="Harispe M.L."/>
            <person name="Henrissat B."/>
            <person name="Hilden K.S."/>
            <person name="Hope R."/>
            <person name="Hossain A."/>
            <person name="Karabika E."/>
            <person name="Karaffa L."/>
            <person name="Karanyi Z."/>
            <person name="Krasevec N."/>
            <person name="Kuo A."/>
            <person name="Kusch H."/>
            <person name="LaButti K."/>
            <person name="Lagendijk E.L."/>
            <person name="Lapidus A."/>
            <person name="Levasseur A."/>
            <person name="Lindquist E."/>
            <person name="Lipzen A."/>
            <person name="Logrieco A.F."/>
            <person name="MacCabe A."/>
            <person name="Maekelae M.R."/>
            <person name="Malavazi I."/>
            <person name="Melin P."/>
            <person name="Meyer V."/>
            <person name="Mielnichuk N."/>
            <person name="Miskei M."/>
            <person name="Molnar A.P."/>
            <person name="Mule G."/>
            <person name="Ngan C.Y."/>
            <person name="Orejas M."/>
            <person name="Orosz E."/>
            <person name="Ouedraogo J.P."/>
            <person name="Overkamp K.M."/>
            <person name="Park H.-S."/>
            <person name="Perrone G."/>
            <person name="Piumi F."/>
            <person name="Punt P.J."/>
            <person name="Ram A.F."/>
            <person name="Ramon A."/>
            <person name="Rauscher S."/>
            <person name="Record E."/>
            <person name="Riano-Pachon D.M."/>
            <person name="Robert V."/>
            <person name="Roehrig J."/>
            <person name="Ruller R."/>
            <person name="Salamov A."/>
            <person name="Salih N.S."/>
            <person name="Samson R.A."/>
            <person name="Sandor E."/>
            <person name="Sanguinetti M."/>
            <person name="Schuetze T."/>
            <person name="Sepcic K."/>
            <person name="Shelest E."/>
            <person name="Sherlock G."/>
            <person name="Sophianopoulou V."/>
            <person name="Squina F.M."/>
            <person name="Sun H."/>
            <person name="Susca A."/>
            <person name="Todd R.B."/>
            <person name="Tsang A."/>
            <person name="Unkles S.E."/>
            <person name="van de Wiele N."/>
            <person name="van Rossen-Uffink D."/>
            <person name="Oliveira J.V."/>
            <person name="Vesth T.C."/>
            <person name="Visser J."/>
            <person name="Yu J.-H."/>
            <person name="Zhou M."/>
            <person name="Andersen M.R."/>
            <person name="Archer D.B."/>
            <person name="Baker S.E."/>
            <person name="Benoit I."/>
            <person name="Brakhage A.A."/>
            <person name="Braus G.H."/>
            <person name="Fischer R."/>
            <person name="Frisvad J.C."/>
            <person name="Goldman G.H."/>
            <person name="Houbraken J."/>
            <person name="Oakley B."/>
            <person name="Pocsi I."/>
            <person name="Scazzocchio C."/>
            <person name="Seiboth B."/>
            <person name="vanKuyk P.A."/>
            <person name="Wortman J."/>
            <person name="Dyer P.S."/>
            <person name="Grigoriev I.V."/>
        </authorList>
    </citation>
    <scope>NUCLEOTIDE SEQUENCE [LARGE SCALE GENOMIC DNA]</scope>
    <source>
        <strain evidence="3">DTO 134E9</strain>
    </source>
</reference>
<feature type="compositionally biased region" description="Basic residues" evidence="1">
    <location>
        <begin position="202"/>
        <end position="227"/>
    </location>
</feature>
<dbReference type="RefSeq" id="XP_040693886.1">
    <property type="nucleotide sequence ID" value="XM_040832330.1"/>
</dbReference>
<feature type="compositionally biased region" description="Low complexity" evidence="1">
    <location>
        <begin position="812"/>
        <end position="825"/>
    </location>
</feature>
<evidence type="ECO:0000313" key="3">
    <source>
        <dbReference type="Proteomes" id="UP000184383"/>
    </source>
</evidence>
<feature type="compositionally biased region" description="Acidic residues" evidence="1">
    <location>
        <begin position="897"/>
        <end position="906"/>
    </location>
</feature>
<accession>A0A1L9RZ18</accession>
<protein>
    <submittedName>
        <fullName evidence="2">Uncharacterized protein</fullName>
    </submittedName>
</protein>
<dbReference type="VEuPathDB" id="FungiDB:ASPWEDRAFT_22412"/>